<proteinExistence type="inferred from homology"/>
<evidence type="ECO:0000256" key="3">
    <source>
        <dbReference type="ARBA" id="ARBA00023027"/>
    </source>
</evidence>
<dbReference type="RefSeq" id="WP_345438743.1">
    <property type="nucleotide sequence ID" value="NZ_BAABKO010000003.1"/>
</dbReference>
<dbReference type="InterPro" id="IPR036291">
    <property type="entry name" value="NAD(P)-bd_dom_sf"/>
</dbReference>
<evidence type="ECO:0000313" key="6">
    <source>
        <dbReference type="EMBL" id="GAA4775672.1"/>
    </source>
</evidence>
<name>A0ABP9A9A2_9MICO</name>
<evidence type="ECO:0000259" key="5">
    <source>
        <dbReference type="Pfam" id="PF01370"/>
    </source>
</evidence>
<dbReference type="SUPFAM" id="SSF51735">
    <property type="entry name" value="NAD(P)-binding Rossmann-fold domains"/>
    <property type="match status" value="1"/>
</dbReference>
<gene>
    <name evidence="6" type="ORF">GCM10023351_20260</name>
</gene>
<evidence type="ECO:0000256" key="4">
    <source>
        <dbReference type="SAM" id="MobiDB-lite"/>
    </source>
</evidence>
<accession>A0ABP9A9A2</accession>
<evidence type="ECO:0000256" key="2">
    <source>
        <dbReference type="ARBA" id="ARBA00023002"/>
    </source>
</evidence>
<protein>
    <submittedName>
        <fullName evidence="6">NAD(P)-dependent oxidoreductase</fullName>
    </submittedName>
</protein>
<dbReference type="Pfam" id="PF01370">
    <property type="entry name" value="Epimerase"/>
    <property type="match status" value="1"/>
</dbReference>
<comment type="similarity">
    <text evidence="1">Belongs to the NAD(P)-dependent epimerase/dehydratase family.</text>
</comment>
<dbReference type="PANTHER" id="PTHR43103">
    <property type="entry name" value="NUCLEOSIDE-DIPHOSPHATE-SUGAR EPIMERASE"/>
    <property type="match status" value="1"/>
</dbReference>
<comment type="caution">
    <text evidence="6">The sequence shown here is derived from an EMBL/GenBank/DDBJ whole genome shotgun (WGS) entry which is preliminary data.</text>
</comment>
<keyword evidence="7" id="KW-1185">Reference proteome</keyword>
<dbReference type="InterPro" id="IPR001509">
    <property type="entry name" value="Epimerase_deHydtase"/>
</dbReference>
<evidence type="ECO:0000313" key="7">
    <source>
        <dbReference type="Proteomes" id="UP001501645"/>
    </source>
</evidence>
<dbReference type="PANTHER" id="PTHR43103:SF5">
    <property type="entry name" value="4-EPIMERASE, PUTATIVE (AFU_ORTHOLOGUE AFUA_7G00360)-RELATED"/>
    <property type="match status" value="1"/>
</dbReference>
<feature type="domain" description="NAD-dependent epimerase/dehydratase" evidence="5">
    <location>
        <begin position="11"/>
        <end position="185"/>
    </location>
</feature>
<dbReference type="EMBL" id="BAABKO010000003">
    <property type="protein sequence ID" value="GAA4775672.1"/>
    <property type="molecule type" value="Genomic_DNA"/>
</dbReference>
<feature type="region of interest" description="Disordered" evidence="4">
    <location>
        <begin position="240"/>
        <end position="266"/>
    </location>
</feature>
<keyword evidence="3" id="KW-0520">NAD</keyword>
<dbReference type="Gene3D" id="3.40.50.720">
    <property type="entry name" value="NAD(P)-binding Rossmann-like Domain"/>
    <property type="match status" value="1"/>
</dbReference>
<sequence>MAHARNANEVVVVTGAAGRIGSAVVPRLRRDGRALRLLDAAHPAEGRAGEWIRCALHDEDALRRACDGAHAVVHLAGIASETAWSDLMAVNIDGTRAVLEAARDGGVRSVMLASSVHAAGFESPPTDRPLPVAAARPDSYYGVSKAAMEALGSVFADRFGMSVVSGRICTFLLAPERGRAEATWFSPDDAARLCEAAIALRDGRHHVVWGVSRNAPGWFDLVAGEAIGFAPEDDASVVLGHGPSTDLDAAEPIGGPSTRQDHPLGG</sequence>
<keyword evidence="2" id="KW-0560">Oxidoreductase</keyword>
<organism evidence="6 7">
    <name type="scientific">Microbacterium gilvum</name>
    <dbReference type="NCBI Taxonomy" id="1336204"/>
    <lineage>
        <taxon>Bacteria</taxon>
        <taxon>Bacillati</taxon>
        <taxon>Actinomycetota</taxon>
        <taxon>Actinomycetes</taxon>
        <taxon>Micrococcales</taxon>
        <taxon>Microbacteriaceae</taxon>
        <taxon>Microbacterium</taxon>
    </lineage>
</organism>
<evidence type="ECO:0000256" key="1">
    <source>
        <dbReference type="ARBA" id="ARBA00007637"/>
    </source>
</evidence>
<dbReference type="Proteomes" id="UP001501645">
    <property type="component" value="Unassembled WGS sequence"/>
</dbReference>
<reference evidence="7" key="1">
    <citation type="journal article" date="2019" name="Int. J. Syst. Evol. Microbiol.">
        <title>The Global Catalogue of Microorganisms (GCM) 10K type strain sequencing project: providing services to taxonomists for standard genome sequencing and annotation.</title>
        <authorList>
            <consortium name="The Broad Institute Genomics Platform"/>
            <consortium name="The Broad Institute Genome Sequencing Center for Infectious Disease"/>
            <person name="Wu L."/>
            <person name="Ma J."/>
        </authorList>
    </citation>
    <scope>NUCLEOTIDE SEQUENCE [LARGE SCALE GENOMIC DNA]</scope>
    <source>
        <strain evidence="7">JCM 18537</strain>
    </source>
</reference>